<dbReference type="AlphaFoldDB" id="A0A7S2TPX2"/>
<evidence type="ECO:0000256" key="1">
    <source>
        <dbReference type="SAM" id="Phobius"/>
    </source>
</evidence>
<feature type="transmembrane region" description="Helical" evidence="1">
    <location>
        <begin position="7"/>
        <end position="28"/>
    </location>
</feature>
<organism evidence="2">
    <name type="scientific">Lotharella oceanica</name>
    <dbReference type="NCBI Taxonomy" id="641309"/>
    <lineage>
        <taxon>Eukaryota</taxon>
        <taxon>Sar</taxon>
        <taxon>Rhizaria</taxon>
        <taxon>Cercozoa</taxon>
        <taxon>Chlorarachniophyceae</taxon>
        <taxon>Lotharella</taxon>
    </lineage>
</organism>
<evidence type="ECO:0000313" key="2">
    <source>
        <dbReference type="EMBL" id="CAD9761437.1"/>
    </source>
</evidence>
<sequence>MAVVGRLPALCYGLVLTVVWTTFNSLFWTRLNGLHPLRVPSYTPRHADILASSVLSHPLSNISVTISSPRNSRKPEPEDIELSATADADSQAQCRNDATVAICMVGTRLWRRKRANLHSHWIENVVKPLGGISNIEVFVHVPKEDLDSESFRDIRQLWPTATGISRNDITKQRHTIESYACANKTGSYFLQYNSFVQKERKRDCLEAVELKEKRCNHTYKWIIRDRPDNYHYRNIFLEGQTIEDLPNLVHAPGFSYQYGVSDRFALVPRKYAKAYFAPNTKRCFSLNSTRELFINCHEPAFRRGARNVIYPECDLGLGFAHELDLNATSREDWMTSFERFMKARTISDPIMVRACHEPVCSQPRDSKIAEAIKTSNQTALATELVKHSVLCETDVFESHIRSCATG</sequence>
<dbReference type="EMBL" id="HBHP01013852">
    <property type="protein sequence ID" value="CAD9761437.1"/>
    <property type="molecule type" value="Transcribed_RNA"/>
</dbReference>
<name>A0A7S2TPX2_9EUKA</name>
<keyword evidence="1" id="KW-1133">Transmembrane helix</keyword>
<keyword evidence="1" id="KW-0812">Transmembrane</keyword>
<keyword evidence="1" id="KW-0472">Membrane</keyword>
<accession>A0A7S2TPX2</accession>
<proteinExistence type="predicted"/>
<protein>
    <submittedName>
        <fullName evidence="2">Uncharacterized protein</fullName>
    </submittedName>
</protein>
<reference evidence="2" key="1">
    <citation type="submission" date="2021-01" db="EMBL/GenBank/DDBJ databases">
        <authorList>
            <person name="Corre E."/>
            <person name="Pelletier E."/>
            <person name="Niang G."/>
            <person name="Scheremetjew M."/>
            <person name="Finn R."/>
            <person name="Kale V."/>
            <person name="Holt S."/>
            <person name="Cochrane G."/>
            <person name="Meng A."/>
            <person name="Brown T."/>
            <person name="Cohen L."/>
        </authorList>
    </citation>
    <scope>NUCLEOTIDE SEQUENCE</scope>
    <source>
        <strain evidence="2">CCMP622</strain>
    </source>
</reference>
<gene>
    <name evidence="2" type="ORF">LSP00402_LOCUS8670</name>
</gene>